<dbReference type="InterPro" id="IPR050250">
    <property type="entry name" value="Macrolide_Exporter_MacB"/>
</dbReference>
<proteinExistence type="inferred from homology"/>
<reference evidence="10" key="1">
    <citation type="journal article" date="2019" name="Int. J. Syst. Evol. Microbiol.">
        <title>The Global Catalogue of Microorganisms (GCM) 10K type strain sequencing project: providing services to taxonomists for standard genome sequencing and annotation.</title>
        <authorList>
            <consortium name="The Broad Institute Genomics Platform"/>
            <consortium name="The Broad Institute Genome Sequencing Center for Infectious Disease"/>
            <person name="Wu L."/>
            <person name="Ma J."/>
        </authorList>
    </citation>
    <scope>NUCLEOTIDE SEQUENCE [LARGE SCALE GENOMIC DNA]</scope>
    <source>
        <strain evidence="10">JCM 15933</strain>
    </source>
</reference>
<evidence type="ECO:0000256" key="3">
    <source>
        <dbReference type="ARBA" id="ARBA00022692"/>
    </source>
</evidence>
<dbReference type="PANTHER" id="PTHR30572">
    <property type="entry name" value="MEMBRANE COMPONENT OF TRANSPORTER-RELATED"/>
    <property type="match status" value="1"/>
</dbReference>
<organism evidence="9 10">
    <name type="scientific">Dactylosporangium maewongense</name>
    <dbReference type="NCBI Taxonomy" id="634393"/>
    <lineage>
        <taxon>Bacteria</taxon>
        <taxon>Bacillati</taxon>
        <taxon>Actinomycetota</taxon>
        <taxon>Actinomycetes</taxon>
        <taxon>Micromonosporales</taxon>
        <taxon>Micromonosporaceae</taxon>
        <taxon>Dactylosporangium</taxon>
    </lineage>
</organism>
<evidence type="ECO:0000259" key="8">
    <source>
        <dbReference type="Pfam" id="PF02687"/>
    </source>
</evidence>
<feature type="transmembrane region" description="Helical" evidence="7">
    <location>
        <begin position="691"/>
        <end position="710"/>
    </location>
</feature>
<dbReference type="InterPro" id="IPR003838">
    <property type="entry name" value="ABC3_permease_C"/>
</dbReference>
<feature type="domain" description="ABC3 transporter permease C-terminal" evidence="8">
    <location>
        <begin position="802"/>
        <end position="909"/>
    </location>
</feature>
<keyword evidence="5 7" id="KW-0472">Membrane</keyword>
<comment type="similarity">
    <text evidence="6">Belongs to the ABC-4 integral membrane protein family.</text>
</comment>
<gene>
    <name evidence="9" type="ORF">GCM10009827_058090</name>
</gene>
<comment type="caution">
    <text evidence="9">The sequence shown here is derived from an EMBL/GenBank/DDBJ whole genome shotgun (WGS) entry which is preliminary data.</text>
</comment>
<protein>
    <recommendedName>
        <fullName evidence="8">ABC3 transporter permease C-terminal domain-containing protein</fullName>
    </recommendedName>
</protein>
<evidence type="ECO:0000256" key="7">
    <source>
        <dbReference type="SAM" id="Phobius"/>
    </source>
</evidence>
<feature type="transmembrane region" description="Helical" evidence="7">
    <location>
        <begin position="759"/>
        <end position="781"/>
    </location>
</feature>
<evidence type="ECO:0000256" key="1">
    <source>
        <dbReference type="ARBA" id="ARBA00004651"/>
    </source>
</evidence>
<dbReference type="EMBL" id="BAAAQD010000012">
    <property type="protein sequence ID" value="GAA1532553.1"/>
    <property type="molecule type" value="Genomic_DNA"/>
</dbReference>
<evidence type="ECO:0000313" key="9">
    <source>
        <dbReference type="EMBL" id="GAA1532553.1"/>
    </source>
</evidence>
<dbReference type="RefSeq" id="WP_344505412.1">
    <property type="nucleotide sequence ID" value="NZ_BAAAQD010000012.1"/>
</dbReference>
<dbReference type="PANTHER" id="PTHR30572:SF4">
    <property type="entry name" value="ABC TRANSPORTER PERMEASE YTRF"/>
    <property type="match status" value="1"/>
</dbReference>
<feature type="transmembrane region" description="Helical" evidence="7">
    <location>
        <begin position="801"/>
        <end position="823"/>
    </location>
</feature>
<keyword evidence="4 7" id="KW-1133">Transmembrane helix</keyword>
<evidence type="ECO:0000256" key="6">
    <source>
        <dbReference type="ARBA" id="ARBA00038076"/>
    </source>
</evidence>
<feature type="transmembrane region" description="Helical" evidence="7">
    <location>
        <begin position="655"/>
        <end position="679"/>
    </location>
</feature>
<dbReference type="Proteomes" id="UP001501470">
    <property type="component" value="Unassembled WGS sequence"/>
</dbReference>
<keyword evidence="2" id="KW-1003">Cell membrane</keyword>
<comment type="subcellular location">
    <subcellularLocation>
        <location evidence="1">Cell membrane</location>
        <topology evidence="1">Multi-pass membrane protein</topology>
    </subcellularLocation>
</comment>
<evidence type="ECO:0000256" key="4">
    <source>
        <dbReference type="ARBA" id="ARBA00022989"/>
    </source>
</evidence>
<accession>A0ABP4LYR7</accession>
<evidence type="ECO:0000256" key="5">
    <source>
        <dbReference type="ARBA" id="ARBA00023136"/>
    </source>
</evidence>
<feature type="transmembrane region" description="Helical" evidence="7">
    <location>
        <begin position="880"/>
        <end position="904"/>
    </location>
</feature>
<dbReference type="Pfam" id="PF02687">
    <property type="entry name" value="FtsX"/>
    <property type="match status" value="2"/>
</dbReference>
<evidence type="ECO:0000256" key="2">
    <source>
        <dbReference type="ARBA" id="ARBA00022475"/>
    </source>
</evidence>
<feature type="domain" description="ABC3 transporter permease C-terminal" evidence="8">
    <location>
        <begin position="614"/>
        <end position="721"/>
    </location>
</feature>
<feature type="transmembrane region" description="Helical" evidence="7">
    <location>
        <begin position="613"/>
        <end position="635"/>
    </location>
</feature>
<keyword evidence="3 7" id="KW-0812">Transmembrane</keyword>
<name>A0ABP4LYR7_9ACTN</name>
<evidence type="ECO:0000313" key="10">
    <source>
        <dbReference type="Proteomes" id="UP001501470"/>
    </source>
</evidence>
<feature type="transmembrane region" description="Helical" evidence="7">
    <location>
        <begin position="851"/>
        <end position="874"/>
    </location>
</feature>
<sequence>MFSLIRAQLLFRRGRLVATIAAVAVAVASFALLASASRGSQVQVNGTVQANYRPTYDILVRPPAAVPSEDGLVRTDRVTSTYGGITEAQWRRILDLPGVDVAAPVAMAGYVTQTAVITVDLTDHVAAGGQRQVLRVRPVFIGDRGLSSIADGPKYLYATRNALEFVPGEPWIEGKNYDSSALPKPPEIHEHGAAGVTAVCEGITGYFDTVDALSVSDRTEAHCWSSDPTSSIEQTPRPQVRVLFPIPLLLAAIDPVQEARLNGLDRAVVSGGYLNAGDTAAGIPVLAAGSLDLDQQVRVEIERIGGDAADKTGAGMRLDNAVDYYATQPSTPIGARAFSAQDVYPAVLDAIAHPPGAGGFPPAAGTSVVNEWWTTSPLTLADGSAAVVPYSGGEWGKVPHGMPDSKPLPMGLADDPVRAVVRHGRDGDSKTANAFLRGVGVYDPAKVDTGPALSRPPFDLYAVPAATGADDAARAALGDRPLIAGTSFAGPLGQRPHLLTTLSALPALHRAPYNSLDPAHGVDAGAPISMVRVRVAGTVGMDAFSRERVRAVADQIHLATGLRVDLTVGSSAAAVPLALPAGKFGRPALAVRDNWLKLGVATTIVSAIDRKSLVLSILVLVACALAVGNATGAAVRGRSTELAVLACVGWPRRRLFALVAAESTAVGAVAGLLGTILALALSRVLGVDLGAGYALLAIPAALLLSLLAALPPAWRATRADPAAAVRPAVASARRRAPQRIAGLALGNVLRTPGRTAVGAASLAIGVASLTLLVIINLTFRGSVSGTVLGDAITVQVQATDYIAAALTTLLGAATVADVLYVNIRERAAEFALLGAVGWTDAWTARLAGYEALALGVLGATPGTGIALGTAALLSSELTSTSFAVAAAAALAGTLLAVAAAILPVRSLRGLPKARLLAEE</sequence>
<keyword evidence="10" id="KW-1185">Reference proteome</keyword>